<feature type="transmembrane region" description="Helical" evidence="2">
    <location>
        <begin position="143"/>
        <end position="167"/>
    </location>
</feature>
<reference evidence="5" key="1">
    <citation type="submission" date="2019-08" db="EMBL/GenBank/DDBJ databases">
        <authorList>
            <person name="Ishikawa M."/>
            <person name="Suzuki T."/>
            <person name="Matsutani M."/>
        </authorList>
    </citation>
    <scope>NUCLEOTIDE SEQUENCE</scope>
    <source>
        <strain evidence="5">7C1</strain>
        <strain evidence="4">8C4</strain>
    </source>
</reference>
<evidence type="ECO:0000313" key="6">
    <source>
        <dbReference type="Proteomes" id="UP000886597"/>
    </source>
</evidence>
<dbReference type="RefSeq" id="WP_202583617.1">
    <property type="nucleotide sequence ID" value="NZ_BKBO01000007.1"/>
</dbReference>
<dbReference type="GO" id="GO:0080120">
    <property type="term" value="P:CAAX-box protein maturation"/>
    <property type="evidence" value="ECO:0007669"/>
    <property type="project" value="UniProtKB-ARBA"/>
</dbReference>
<dbReference type="Pfam" id="PF02517">
    <property type="entry name" value="Rce1-like"/>
    <property type="match status" value="1"/>
</dbReference>
<dbReference type="InterPro" id="IPR003675">
    <property type="entry name" value="Rce1/LyrA-like_dom"/>
</dbReference>
<evidence type="ECO:0000256" key="1">
    <source>
        <dbReference type="ARBA" id="ARBA00009067"/>
    </source>
</evidence>
<proteinExistence type="inferred from homology"/>
<dbReference type="AlphaFoldDB" id="A0AAN4UB11"/>
<protein>
    <recommendedName>
        <fullName evidence="3">CAAX prenyl protease 2/Lysostaphin resistance protein A-like domain-containing protein</fullName>
    </recommendedName>
</protein>
<keyword evidence="2" id="KW-1133">Transmembrane helix</keyword>
<organism evidence="5 6">
    <name type="scientific">Tetragenococcus koreensis</name>
    <dbReference type="NCBI Taxonomy" id="290335"/>
    <lineage>
        <taxon>Bacteria</taxon>
        <taxon>Bacillati</taxon>
        <taxon>Bacillota</taxon>
        <taxon>Bacilli</taxon>
        <taxon>Lactobacillales</taxon>
        <taxon>Enterococcaceae</taxon>
        <taxon>Tetragenococcus</taxon>
    </lineage>
</organism>
<evidence type="ECO:0000256" key="2">
    <source>
        <dbReference type="SAM" id="Phobius"/>
    </source>
</evidence>
<feature type="transmembrane region" description="Helical" evidence="2">
    <location>
        <begin position="105"/>
        <end position="122"/>
    </location>
</feature>
<feature type="transmembrane region" description="Helical" evidence="2">
    <location>
        <begin position="68"/>
        <end position="93"/>
    </location>
</feature>
<comment type="caution">
    <text evidence="5">The sequence shown here is derived from an EMBL/GenBank/DDBJ whole genome shotgun (WGS) entry which is preliminary data.</text>
</comment>
<gene>
    <name evidence="4" type="ORF">TK11N_06620</name>
    <name evidence="5" type="ORF">TK2N_06920</name>
</gene>
<feature type="transmembrane region" description="Helical" evidence="2">
    <location>
        <begin position="187"/>
        <end position="211"/>
    </location>
</feature>
<keyword evidence="7" id="KW-1185">Reference proteome</keyword>
<sequence length="213" mass="24468">MSYFFYTLIPLEFLLQFLLDKVSFPISDIVLASLSDKFIGIFIPFLVLLITGRKFLTAEWQKVGSKKSLFLAILLGLVSIGIIAYLFSLIIYVPVSEQEITITKVTPLIILLSTSSVMAAFSEEITFRYLFLKHFSSNSLKSWLLLIFSSILFGYLHIFVTQSWVATIPYMFFGLVLGIQYIRHKNIWYPIGIHVVSNFINSILPLIMLYIRQ</sequence>
<accession>A0AAN4UB11</accession>
<dbReference type="EMBL" id="BKBO01000007">
    <property type="protein sequence ID" value="GEQ48810.1"/>
    <property type="molecule type" value="Genomic_DNA"/>
</dbReference>
<evidence type="ECO:0000259" key="3">
    <source>
        <dbReference type="Pfam" id="PF02517"/>
    </source>
</evidence>
<dbReference type="GO" id="GO:0004175">
    <property type="term" value="F:endopeptidase activity"/>
    <property type="evidence" value="ECO:0007669"/>
    <property type="project" value="UniProtKB-ARBA"/>
</dbReference>
<dbReference type="PANTHER" id="PTHR36435">
    <property type="entry name" value="SLR1288 PROTEIN"/>
    <property type="match status" value="1"/>
</dbReference>
<feature type="domain" description="CAAX prenyl protease 2/Lysostaphin resistance protein A-like" evidence="3">
    <location>
        <begin position="109"/>
        <end position="200"/>
    </location>
</feature>
<evidence type="ECO:0000313" key="4">
    <source>
        <dbReference type="EMBL" id="GEQ48810.1"/>
    </source>
</evidence>
<evidence type="ECO:0000313" key="5">
    <source>
        <dbReference type="EMBL" id="GEQ53848.1"/>
    </source>
</evidence>
<dbReference type="Proteomes" id="UP000886597">
    <property type="component" value="Unassembled WGS sequence"/>
</dbReference>
<dbReference type="InterPro" id="IPR052710">
    <property type="entry name" value="CAAX_protease"/>
</dbReference>
<reference evidence="5" key="2">
    <citation type="journal article" date="2020" name="Int. Dairy J.">
        <title>Lactic acid bacterial diversity in Brie cheese focusing on salt concentration and pH of isolation medium and characterisation of halophilic and alkaliphilic lactic acid bacterial isolates.</title>
        <authorList>
            <person name="Unno R."/>
            <person name="Matsutani M."/>
            <person name="Suzuki T."/>
            <person name="Kodama K."/>
            <person name="Matsushita H."/>
            <person name="Yamasato K."/>
            <person name="Koizumi Y."/>
            <person name="Ishikawa M."/>
        </authorList>
    </citation>
    <scope>NUCLEOTIDE SEQUENCE</scope>
    <source>
        <strain evidence="5">7C1</strain>
        <strain evidence="4">8C4</strain>
    </source>
</reference>
<keyword evidence="2" id="KW-0812">Transmembrane</keyword>
<keyword evidence="2" id="KW-0472">Membrane</keyword>
<comment type="similarity">
    <text evidence="1">Belongs to the UPF0177 family.</text>
</comment>
<name>A0AAN4UB11_9ENTE</name>
<dbReference type="Proteomes" id="UP000886607">
    <property type="component" value="Unassembled WGS sequence"/>
</dbReference>
<dbReference type="EMBL" id="BKBQ01000008">
    <property type="protein sequence ID" value="GEQ53848.1"/>
    <property type="molecule type" value="Genomic_DNA"/>
</dbReference>
<evidence type="ECO:0000313" key="7">
    <source>
        <dbReference type="Proteomes" id="UP000886607"/>
    </source>
</evidence>
<feature type="transmembrane region" description="Helical" evidence="2">
    <location>
        <begin position="38"/>
        <end position="56"/>
    </location>
</feature>
<dbReference type="PANTHER" id="PTHR36435:SF1">
    <property type="entry name" value="CAAX AMINO TERMINAL PROTEASE FAMILY PROTEIN"/>
    <property type="match status" value="1"/>
</dbReference>